<reference evidence="1 2" key="2">
    <citation type="submission" date="2015-09" db="EMBL/GenBank/DDBJ databases">
        <title>Genome analysis of Pseudomonas syringae pv. porri LMG.</title>
        <authorList>
            <person name="Rombouts S."/>
        </authorList>
    </citation>
    <scope>NUCLEOTIDE SEQUENCE [LARGE SCALE GENOMIC DNA]</scope>
    <source>
        <strain evidence="1 2">LMG 28496</strain>
    </source>
</reference>
<protein>
    <submittedName>
        <fullName evidence="1">Uncharacterized protein</fullName>
    </submittedName>
</protein>
<accession>A0ABR5JTS5</accession>
<reference evidence="1 2" key="1">
    <citation type="submission" date="2014-12" db="EMBL/GenBank/DDBJ databases">
        <authorList>
            <person name="Baeyen S."/>
        </authorList>
    </citation>
    <scope>NUCLEOTIDE SEQUENCE [LARGE SCALE GENOMIC DNA]</scope>
    <source>
        <strain evidence="1 2">LMG 28496</strain>
    </source>
</reference>
<name>A0ABR5JTS5_9PSED</name>
<evidence type="ECO:0000313" key="1">
    <source>
        <dbReference type="EMBL" id="KOP60936.1"/>
    </source>
</evidence>
<sequence length="175" mass="20465">MAWRSIKIGDTTYELNHLHPHFWDIVIPGKDGKPDLSLKLNISYGLHCFARDRLPGESIEDGHWYQDNREKRVFCPLRWELSKRLPDIIRTLGDRRCMHTGREEFVTVQVVHGGRSYDYAVFFTVTKAKKAEGAQLNLFVNSAHERVDPLRYTKPIKFKFILLNRYQGKQIKPPG</sequence>
<gene>
    <name evidence="1" type="ORF">OX90_03395</name>
</gene>
<organism evidence="1 2">
    <name type="scientific">Pseudomonas coronafaciens pv. porri</name>
    <dbReference type="NCBI Taxonomy" id="83964"/>
    <lineage>
        <taxon>Bacteria</taxon>
        <taxon>Pseudomonadati</taxon>
        <taxon>Pseudomonadota</taxon>
        <taxon>Gammaproteobacteria</taxon>
        <taxon>Pseudomonadales</taxon>
        <taxon>Pseudomonadaceae</taxon>
        <taxon>Pseudomonas</taxon>
        <taxon>Pseudomonas coronafaciens</taxon>
    </lineage>
</organism>
<keyword evidence="2" id="KW-1185">Reference proteome</keyword>
<dbReference type="Proteomes" id="UP000037201">
    <property type="component" value="Unassembled WGS sequence"/>
</dbReference>
<evidence type="ECO:0000313" key="2">
    <source>
        <dbReference type="Proteomes" id="UP000037201"/>
    </source>
</evidence>
<dbReference type="EMBL" id="JUEU01000027">
    <property type="protein sequence ID" value="KOP60936.1"/>
    <property type="molecule type" value="Genomic_DNA"/>
</dbReference>
<comment type="caution">
    <text evidence="1">The sequence shown here is derived from an EMBL/GenBank/DDBJ whole genome shotgun (WGS) entry which is preliminary data.</text>
</comment>
<proteinExistence type="predicted"/>